<protein>
    <recommendedName>
        <fullName evidence="2">non-specific serine/threonine protein kinase</fullName>
        <ecNumber evidence="2">2.7.11.1</ecNumber>
    </recommendedName>
</protein>
<feature type="binding site" evidence="10">
    <location>
        <position position="385"/>
    </location>
    <ligand>
        <name>ATP</name>
        <dbReference type="ChEBI" id="CHEBI:30616"/>
    </ligand>
</feature>
<evidence type="ECO:0000259" key="12">
    <source>
        <dbReference type="PROSITE" id="PS50011"/>
    </source>
</evidence>
<keyword evidence="4" id="KW-0808">Transferase</keyword>
<dbReference type="GO" id="GO:0004674">
    <property type="term" value="F:protein serine/threonine kinase activity"/>
    <property type="evidence" value="ECO:0007669"/>
    <property type="project" value="UniProtKB-KW"/>
</dbReference>
<dbReference type="SUPFAM" id="SSF56112">
    <property type="entry name" value="Protein kinase-like (PK-like)"/>
    <property type="match status" value="1"/>
</dbReference>
<dbReference type="Pfam" id="PF00069">
    <property type="entry name" value="Pkinase"/>
    <property type="match status" value="1"/>
</dbReference>
<reference evidence="13" key="1">
    <citation type="submission" date="2021-09" db="EMBL/GenBank/DDBJ databases">
        <authorList>
            <consortium name="AG Swart"/>
            <person name="Singh M."/>
            <person name="Singh A."/>
            <person name="Seah K."/>
            <person name="Emmerich C."/>
        </authorList>
    </citation>
    <scope>NUCLEOTIDE SEQUENCE</scope>
    <source>
        <strain evidence="13">ATCC30299</strain>
    </source>
</reference>
<dbReference type="EMBL" id="CAJZBQ010000057">
    <property type="protein sequence ID" value="CAG9333616.1"/>
    <property type="molecule type" value="Genomic_DNA"/>
</dbReference>
<dbReference type="Gene3D" id="1.10.510.10">
    <property type="entry name" value="Transferase(Phosphotransferase) domain 1"/>
    <property type="match status" value="1"/>
</dbReference>
<comment type="caution">
    <text evidence="13">The sequence shown here is derived from an EMBL/GenBank/DDBJ whole genome shotgun (WGS) entry which is preliminary data.</text>
</comment>
<evidence type="ECO:0000256" key="10">
    <source>
        <dbReference type="PROSITE-ProRule" id="PRU10141"/>
    </source>
</evidence>
<accession>A0AAU9KDD1</accession>
<evidence type="ECO:0000256" key="1">
    <source>
        <dbReference type="ARBA" id="ARBA00010886"/>
    </source>
</evidence>
<sequence length="783" mass="89990">MGNRPSKKPAVELKTHEEHPMTNEEAKTIQKLQRLQSRKRTKRKLVNFCDIEATPPQSPRDGQKDDIQKEIQTLVKKKKNEEASNGNFMPLALMKADVTKIDVTKGQSYLKKKNKSEFQIKVPIPPVKRHSKFKSIPFEYEKQLKTYDVARHDWFGETENIFEPQTTRRDFLNSPKAVNFNLKFTKNAKKERVMTEGNEESVPYAPIFKPKRPSKLNLNFEGMHLEVPKPKASENLLPATPMINRGQPGLRSLVKERSLQFIDPMPFASFSGKDSSIRSPPPSALPVLPDTPIGPKNKIIRLRTKIRSNLSKDLANEKLEAPKNLKDQIVWKGQNGYIDRWIINLFLNKNMSLKDFLLISKLGEGAYSVVWKALRICDNEVYALKKVSLGKLKPKEKSNGLNEVRILASINHPNVIAYKEAFFDDDSNSLCIVMEYADDGDLYQRVLEYQKKGTYMAENFIWDVLIQLTKGLKALHKLNIMHRDLKSANVFLCKDGSVKLGDMNVSKVAKQGMMNTQTGTPYYASPEVWKDAPYDIKSDIWSLGCVIYEAITLKPPFQAEDMQGLYKKVIKGDYHPIPRGFSQDLANVISQLIQVDPKLRPSCSQILMMPAVTRRVNLIEEDENIDNYLLGTIKMHKNMPQDKLPRAKYRDDLRQNLSEPPPENDSDIKQLTSKQKTKDSLKMKKNAFSGRVKDYSFDSLGNLEKFGLSSVKRKSIRNKSEMRENYDTLKLPGVSQKTRKYKVFDGIESLKREGYLMKYMPLPQRRRVFQRNPNTNQSYIVHL</sequence>
<feature type="region of interest" description="Disordered" evidence="11">
    <location>
        <begin position="1"/>
        <end position="40"/>
    </location>
</feature>
<feature type="compositionally biased region" description="Basic and acidic residues" evidence="11">
    <location>
        <begin position="9"/>
        <end position="28"/>
    </location>
</feature>
<dbReference type="PROSITE" id="PS50011">
    <property type="entry name" value="PROTEIN_KINASE_DOM"/>
    <property type="match status" value="1"/>
</dbReference>
<comment type="catalytic activity">
    <reaction evidence="8">
        <text>L-threonyl-[protein] + ATP = O-phospho-L-threonyl-[protein] + ADP + H(+)</text>
        <dbReference type="Rhea" id="RHEA:46608"/>
        <dbReference type="Rhea" id="RHEA-COMP:11060"/>
        <dbReference type="Rhea" id="RHEA-COMP:11605"/>
        <dbReference type="ChEBI" id="CHEBI:15378"/>
        <dbReference type="ChEBI" id="CHEBI:30013"/>
        <dbReference type="ChEBI" id="CHEBI:30616"/>
        <dbReference type="ChEBI" id="CHEBI:61977"/>
        <dbReference type="ChEBI" id="CHEBI:456216"/>
        <dbReference type="EC" id="2.7.11.1"/>
    </reaction>
</comment>
<dbReference type="SMART" id="SM00220">
    <property type="entry name" value="S_TKc"/>
    <property type="match status" value="1"/>
</dbReference>
<keyword evidence="7 10" id="KW-0067">ATP-binding</keyword>
<name>A0AAU9KDD1_9CILI</name>
<feature type="domain" description="Protein kinase" evidence="12">
    <location>
        <begin position="356"/>
        <end position="612"/>
    </location>
</feature>
<evidence type="ECO:0000256" key="6">
    <source>
        <dbReference type="ARBA" id="ARBA00022777"/>
    </source>
</evidence>
<keyword evidence="14" id="KW-1185">Reference proteome</keyword>
<dbReference type="EC" id="2.7.11.1" evidence="2"/>
<evidence type="ECO:0000256" key="8">
    <source>
        <dbReference type="ARBA" id="ARBA00047899"/>
    </source>
</evidence>
<dbReference type="AlphaFoldDB" id="A0AAU9KDD1"/>
<dbReference type="InterPro" id="IPR017441">
    <property type="entry name" value="Protein_kinase_ATP_BS"/>
</dbReference>
<keyword evidence="6" id="KW-0418">Kinase</keyword>
<keyword evidence="5 10" id="KW-0547">Nucleotide-binding</keyword>
<dbReference type="FunFam" id="3.30.200.20:FF:000097">
    <property type="entry name" value="Probable serine/threonine-protein kinase nek1"/>
    <property type="match status" value="1"/>
</dbReference>
<evidence type="ECO:0000256" key="4">
    <source>
        <dbReference type="ARBA" id="ARBA00022679"/>
    </source>
</evidence>
<keyword evidence="3" id="KW-0723">Serine/threonine-protein kinase</keyword>
<dbReference type="InterPro" id="IPR008271">
    <property type="entry name" value="Ser/Thr_kinase_AS"/>
</dbReference>
<evidence type="ECO:0000256" key="7">
    <source>
        <dbReference type="ARBA" id="ARBA00022840"/>
    </source>
</evidence>
<dbReference type="Proteomes" id="UP001162131">
    <property type="component" value="Unassembled WGS sequence"/>
</dbReference>
<evidence type="ECO:0000256" key="3">
    <source>
        <dbReference type="ARBA" id="ARBA00022527"/>
    </source>
</evidence>
<dbReference type="InterPro" id="IPR051131">
    <property type="entry name" value="NEK_Ser/Thr_kinase_NIMA"/>
</dbReference>
<evidence type="ECO:0000256" key="11">
    <source>
        <dbReference type="SAM" id="MobiDB-lite"/>
    </source>
</evidence>
<dbReference type="PANTHER" id="PTHR44899:SF6">
    <property type="entry name" value="SERINE_THREONINE PROTEIN KINASE"/>
    <property type="match status" value="1"/>
</dbReference>
<dbReference type="GO" id="GO:0005524">
    <property type="term" value="F:ATP binding"/>
    <property type="evidence" value="ECO:0007669"/>
    <property type="project" value="UniProtKB-UniRule"/>
</dbReference>
<dbReference type="Gene3D" id="3.30.200.20">
    <property type="entry name" value="Phosphorylase Kinase, domain 1"/>
    <property type="match status" value="1"/>
</dbReference>
<comment type="similarity">
    <text evidence="1">Belongs to the protein kinase superfamily. NEK Ser/Thr protein kinase family. NIMA subfamily.</text>
</comment>
<comment type="catalytic activity">
    <reaction evidence="9">
        <text>L-seryl-[protein] + ATP = O-phospho-L-seryl-[protein] + ADP + H(+)</text>
        <dbReference type="Rhea" id="RHEA:17989"/>
        <dbReference type="Rhea" id="RHEA-COMP:9863"/>
        <dbReference type="Rhea" id="RHEA-COMP:11604"/>
        <dbReference type="ChEBI" id="CHEBI:15378"/>
        <dbReference type="ChEBI" id="CHEBI:29999"/>
        <dbReference type="ChEBI" id="CHEBI:30616"/>
        <dbReference type="ChEBI" id="CHEBI:83421"/>
        <dbReference type="ChEBI" id="CHEBI:456216"/>
        <dbReference type="EC" id="2.7.11.1"/>
    </reaction>
</comment>
<dbReference type="PANTHER" id="PTHR44899">
    <property type="entry name" value="CAMK FAMILY PROTEIN KINASE"/>
    <property type="match status" value="1"/>
</dbReference>
<evidence type="ECO:0000313" key="13">
    <source>
        <dbReference type="EMBL" id="CAG9333616.1"/>
    </source>
</evidence>
<evidence type="ECO:0000256" key="2">
    <source>
        <dbReference type="ARBA" id="ARBA00012513"/>
    </source>
</evidence>
<evidence type="ECO:0000313" key="14">
    <source>
        <dbReference type="Proteomes" id="UP001162131"/>
    </source>
</evidence>
<organism evidence="13 14">
    <name type="scientific">Blepharisma stoltei</name>
    <dbReference type="NCBI Taxonomy" id="1481888"/>
    <lineage>
        <taxon>Eukaryota</taxon>
        <taxon>Sar</taxon>
        <taxon>Alveolata</taxon>
        <taxon>Ciliophora</taxon>
        <taxon>Postciliodesmatophora</taxon>
        <taxon>Heterotrichea</taxon>
        <taxon>Heterotrichida</taxon>
        <taxon>Blepharismidae</taxon>
        <taxon>Blepharisma</taxon>
    </lineage>
</organism>
<dbReference type="PROSITE" id="PS00108">
    <property type="entry name" value="PROTEIN_KINASE_ST"/>
    <property type="match status" value="1"/>
</dbReference>
<evidence type="ECO:0000256" key="9">
    <source>
        <dbReference type="ARBA" id="ARBA00048679"/>
    </source>
</evidence>
<feature type="region of interest" description="Disordered" evidence="11">
    <location>
        <begin position="654"/>
        <end position="684"/>
    </location>
</feature>
<proteinExistence type="inferred from homology"/>
<dbReference type="InterPro" id="IPR000719">
    <property type="entry name" value="Prot_kinase_dom"/>
</dbReference>
<dbReference type="PROSITE" id="PS00107">
    <property type="entry name" value="PROTEIN_KINASE_ATP"/>
    <property type="match status" value="1"/>
</dbReference>
<evidence type="ECO:0000256" key="5">
    <source>
        <dbReference type="ARBA" id="ARBA00022741"/>
    </source>
</evidence>
<dbReference type="InterPro" id="IPR011009">
    <property type="entry name" value="Kinase-like_dom_sf"/>
</dbReference>
<gene>
    <name evidence="13" type="ORF">BSTOLATCC_MIC59433</name>
</gene>